<organism evidence="1 2">
    <name type="scientific">Vitis vinifera</name>
    <name type="common">Grape</name>
    <dbReference type="NCBI Taxonomy" id="29760"/>
    <lineage>
        <taxon>Eukaryota</taxon>
        <taxon>Viridiplantae</taxon>
        <taxon>Streptophyta</taxon>
        <taxon>Embryophyta</taxon>
        <taxon>Tracheophyta</taxon>
        <taxon>Spermatophyta</taxon>
        <taxon>Magnoliopsida</taxon>
        <taxon>eudicotyledons</taxon>
        <taxon>Gunneridae</taxon>
        <taxon>Pentapetalae</taxon>
        <taxon>rosids</taxon>
        <taxon>Vitales</taxon>
        <taxon>Vitaceae</taxon>
        <taxon>Viteae</taxon>
        <taxon>Vitis</taxon>
    </lineage>
</organism>
<evidence type="ECO:0000313" key="1">
    <source>
        <dbReference type="EMBL" id="WJZ96918.1"/>
    </source>
</evidence>
<proteinExistence type="predicted"/>
<dbReference type="EMBL" id="CP126657">
    <property type="protein sequence ID" value="WJZ96918.1"/>
    <property type="molecule type" value="Genomic_DNA"/>
</dbReference>
<reference evidence="1 2" key="1">
    <citation type="journal article" date="2023" name="Hortic Res">
        <title>The complete reference genome for grapevine (Vitis vinifera L.) genetics and breeding.</title>
        <authorList>
            <person name="Shi X."/>
            <person name="Cao S."/>
            <person name="Wang X."/>
            <person name="Huang S."/>
            <person name="Wang Y."/>
            <person name="Liu Z."/>
            <person name="Liu W."/>
            <person name="Leng X."/>
            <person name="Peng Y."/>
            <person name="Wang N."/>
            <person name="Wang Y."/>
            <person name="Ma Z."/>
            <person name="Xu X."/>
            <person name="Zhang F."/>
            <person name="Xue H."/>
            <person name="Zhong H."/>
            <person name="Wang Y."/>
            <person name="Zhang K."/>
            <person name="Velt A."/>
            <person name="Avia K."/>
            <person name="Holtgrawe D."/>
            <person name="Grimplet J."/>
            <person name="Matus J.T."/>
            <person name="Ware D."/>
            <person name="Wu X."/>
            <person name="Wang H."/>
            <person name="Liu C."/>
            <person name="Fang Y."/>
            <person name="Rustenholz C."/>
            <person name="Cheng Z."/>
            <person name="Xiao H."/>
            <person name="Zhou Y."/>
        </authorList>
    </citation>
    <scope>NUCLEOTIDE SEQUENCE [LARGE SCALE GENOMIC DNA]</scope>
    <source>
        <strain evidence="2">cv. Pinot noir / PN40024</strain>
        <tissue evidence="1">Leaf</tissue>
    </source>
</reference>
<protein>
    <submittedName>
        <fullName evidence="1">Uncharacterized protein</fullName>
    </submittedName>
</protein>
<name>A0ABY9CP24_VITVI</name>
<dbReference type="Proteomes" id="UP001227230">
    <property type="component" value="Chromosome 10"/>
</dbReference>
<accession>A0ABY9CP24</accession>
<gene>
    <name evidence="1" type="ORF">VitviT2T_015560</name>
</gene>
<evidence type="ECO:0000313" key="2">
    <source>
        <dbReference type="Proteomes" id="UP001227230"/>
    </source>
</evidence>
<sequence length="70" mass="7673">MMMSLQKDEKETRHLGFARAASQYGAVEPKGTAGDMHGNSLSSARDVRLEGRVRVWILQGILDFGVGILL</sequence>
<keyword evidence="2" id="KW-1185">Reference proteome</keyword>